<evidence type="ECO:0000313" key="2">
    <source>
        <dbReference type="EMBL" id="GGP28684.1"/>
    </source>
</evidence>
<reference evidence="1" key="2">
    <citation type="journal article" date="2014" name="Int. J. Syst. Evol. Microbiol.">
        <title>Complete genome sequence of Corynebacterium casei LMG S-19264T (=DSM 44701T), isolated from a smear-ripened cheese.</title>
        <authorList>
            <consortium name="US DOE Joint Genome Institute (JGI-PGF)"/>
            <person name="Walter F."/>
            <person name="Albersmeier A."/>
            <person name="Kalinowski J."/>
            <person name="Ruckert C."/>
        </authorList>
    </citation>
    <scope>NUCLEOTIDE SEQUENCE</scope>
    <source>
        <strain evidence="1">CGMCC 1.8885</strain>
    </source>
</reference>
<proteinExistence type="predicted"/>
<accession>A0AAV4K3A3</accession>
<evidence type="ECO:0000313" key="3">
    <source>
        <dbReference type="Proteomes" id="UP000630135"/>
    </source>
</evidence>
<dbReference type="EMBL" id="BMMA01000004">
    <property type="protein sequence ID" value="GGI75140.1"/>
    <property type="molecule type" value="Genomic_DNA"/>
</dbReference>
<evidence type="ECO:0000313" key="1">
    <source>
        <dbReference type="EMBL" id="GGI75140.1"/>
    </source>
</evidence>
<reference evidence="2" key="1">
    <citation type="journal article" date="2014" name="Int. J. Syst. Evol. Microbiol.">
        <title>Complete genome of a new Firmicutes species belonging to the dominant human colonic microbiota ('Ruminococcus bicirculans') reveals two chromosomes and a selective capacity to utilize plant glucans.</title>
        <authorList>
            <consortium name="NISC Comparative Sequencing Program"/>
            <person name="Wegmann U."/>
            <person name="Louis P."/>
            <person name="Goesmann A."/>
            <person name="Henrissat B."/>
            <person name="Duncan S.H."/>
            <person name="Flint H.J."/>
        </authorList>
    </citation>
    <scope>NUCLEOTIDE SEQUENCE</scope>
    <source>
        <strain evidence="2">CGMCC 1.8884</strain>
    </source>
</reference>
<comment type="caution">
    <text evidence="1">The sequence shown here is derived from an EMBL/GenBank/DDBJ whole genome shotgun (WGS) entry which is preliminary data.</text>
</comment>
<organism evidence="1 4">
    <name type="scientific">Deinococcus wulumuqiensis</name>
    <dbReference type="NCBI Taxonomy" id="980427"/>
    <lineage>
        <taxon>Bacteria</taxon>
        <taxon>Thermotogati</taxon>
        <taxon>Deinococcota</taxon>
        <taxon>Deinococci</taxon>
        <taxon>Deinococcales</taxon>
        <taxon>Deinococcaceae</taxon>
        <taxon>Deinococcus</taxon>
    </lineage>
</organism>
<keyword evidence="3" id="KW-1185">Reference proteome</keyword>
<dbReference type="RefSeq" id="WP_017869215.1">
    <property type="nucleotide sequence ID" value="NZ_BMLZ01000003.1"/>
</dbReference>
<reference evidence="3" key="3">
    <citation type="journal article" date="2019" name="Int. J. Syst. Evol. Microbiol.">
        <title>The Global Catalogue of Microorganisms (GCM) 10K type strain sequencing project: providing services to taxonomists for standard genome sequencing and annotation.</title>
        <authorList>
            <consortium name="The Broad Institute Genomics Platform"/>
            <consortium name="The Broad Institute Genome Sequencing Center for Infectious Disease"/>
            <person name="Wu L."/>
            <person name="Ma J."/>
        </authorList>
    </citation>
    <scope>NUCLEOTIDE SEQUENCE [LARGE SCALE GENOMIC DNA]</scope>
    <source>
        <strain evidence="3">CGMCC 1.8884</strain>
    </source>
</reference>
<dbReference type="EMBL" id="BMLZ01000003">
    <property type="protein sequence ID" value="GGP28684.1"/>
    <property type="molecule type" value="Genomic_DNA"/>
</dbReference>
<name>A0AAV4K3A3_9DEIO</name>
<protein>
    <submittedName>
        <fullName evidence="1">Uncharacterized protein</fullName>
    </submittedName>
</protein>
<dbReference type="GeneID" id="59164591"/>
<reference evidence="1" key="4">
    <citation type="submission" date="2023-08" db="EMBL/GenBank/DDBJ databases">
        <authorList>
            <person name="Sun Q."/>
            <person name="Zhou Y."/>
        </authorList>
    </citation>
    <scope>NUCLEOTIDE SEQUENCE</scope>
    <source>
        <strain evidence="2">CGMCC 1.8884</strain>
        <strain evidence="1">CGMCC 1.8885</strain>
    </source>
</reference>
<gene>
    <name evidence="2" type="ORF">GCM10008021_03350</name>
    <name evidence="1" type="ORF">GCM10010914_06680</name>
</gene>
<evidence type="ECO:0000313" key="4">
    <source>
        <dbReference type="Proteomes" id="UP000652720"/>
    </source>
</evidence>
<sequence>MTGWKEQLQREFALLEKEEALRGYKKKKVIPGGLLALTAGDAAYFVPGKVKTAGYGQRVKVVQTAKADALNPTARVEFPDGTQRRVPLRQLRHALPNAEPAYLLDARSRPAWKRLVQVLLTPTDDHHAEALSDWRRGGQVGPAPCPVLITTDDATHRARQLAGMVAPAGAAKADKSEMARTILAAAGVEAVRKVAELPGRGGKGQPVREKLPEPTRTLSPRALEQERRALINNVAKCIHRRYFLSDKELAELTEQERERQGIHRVLRQIIGLGEKQVGSGGPVGGDHRKGSALHGEVESNLTAAYQKGLEVARLLAGGKADLALALADEVQAHRAAAMAAEALLEKARRKHHTGRFFHGDILSVRELPGDGTMIQHYTRLTIVYAADGHTVTVANAAELESLTGLKVGASGWAALCRWIEDQSERMDGRKQGRRQDDDEHPIYRNDRGTLCLRAGLGDGLVLALECVAQSLVRSDVLPEEIGGHPAAGVHGGR</sequence>
<dbReference type="AlphaFoldDB" id="A0AAV4K3A3"/>
<dbReference type="Proteomes" id="UP000652720">
    <property type="component" value="Unassembled WGS sequence"/>
</dbReference>
<dbReference type="Proteomes" id="UP000630135">
    <property type="component" value="Unassembled WGS sequence"/>
</dbReference>